<dbReference type="OrthoDB" id="2751409at2759"/>
<protein>
    <recommendedName>
        <fullName evidence="1">F-box domain-containing protein</fullName>
    </recommendedName>
</protein>
<dbReference type="AlphaFoldDB" id="A0A4Y7QIK4"/>
<organism evidence="2 3">
    <name type="scientific">Rickenella mellea</name>
    <dbReference type="NCBI Taxonomy" id="50990"/>
    <lineage>
        <taxon>Eukaryota</taxon>
        <taxon>Fungi</taxon>
        <taxon>Dikarya</taxon>
        <taxon>Basidiomycota</taxon>
        <taxon>Agaricomycotina</taxon>
        <taxon>Agaricomycetes</taxon>
        <taxon>Hymenochaetales</taxon>
        <taxon>Rickenellaceae</taxon>
        <taxon>Rickenella</taxon>
    </lineage>
</organism>
<gene>
    <name evidence="2" type="ORF">BD410DRAFT_783271</name>
</gene>
<keyword evidence="3" id="KW-1185">Reference proteome</keyword>
<dbReference type="Gene3D" id="1.20.1280.50">
    <property type="match status" value="1"/>
</dbReference>
<evidence type="ECO:0000259" key="1">
    <source>
        <dbReference type="PROSITE" id="PS50181"/>
    </source>
</evidence>
<proteinExistence type="predicted"/>
<dbReference type="CDD" id="cd09917">
    <property type="entry name" value="F-box_SF"/>
    <property type="match status" value="1"/>
</dbReference>
<dbReference type="InterPro" id="IPR001810">
    <property type="entry name" value="F-box_dom"/>
</dbReference>
<feature type="domain" description="F-box" evidence="1">
    <location>
        <begin position="1"/>
        <end position="46"/>
    </location>
</feature>
<dbReference type="InterPro" id="IPR036047">
    <property type="entry name" value="F-box-like_dom_sf"/>
</dbReference>
<sequence length="565" mass="63403">MGLLDLPTELAVQIFGLLDVNDLISSRLICRSTNAIYNGSSLLQYLFSLRVAGFIDHGGHMNVRHKLHLLRTQEERWRNLDLSNKVTVETQHTPSNIYDLSGGVYVLGDSERDIIRRRTLSLRYLDLHEASLKSGLVTEAWPQLSFGAKIIDIGLALEEHDLVAVISRKKRGSSSRIDLLLRNFSTGKNHASAAQPDIFVNEYHGMQSPRFSIMIEIVGTYLLLLVTIPSHISSMDTLFLYNWMTGGLHYREEAPPGTWSGFVFLSPECVVIPNMTTNTLDIYHIDSAGDFEWIRRLALPYLVTNATILHVACRADPNPWGRDSKGYQNRHGHGRAQPPFGSDPENAVVLFKLHTRRFIEAMATPFTFIVHRSALLRFACMRNLAYPDEPDLEDEGVIVEWEDWGPANTRWGGLEEERSRWITCTAGQRQVLLKGNKIVVRDYNPFEVRRVLATHGTAGSPGGVEYDEIQAVEGSLTIRNGQRTVTVVTGPSICEGGVVLENNVESSLPYVEITAEDEVDYEGMLVNDERLIGLCVNPQFEQTFTTVERLDIFSLSSFGLDIVST</sequence>
<evidence type="ECO:0000313" key="2">
    <source>
        <dbReference type="EMBL" id="TDL27091.1"/>
    </source>
</evidence>
<dbReference type="SUPFAM" id="SSF81383">
    <property type="entry name" value="F-box domain"/>
    <property type="match status" value="1"/>
</dbReference>
<evidence type="ECO:0000313" key="3">
    <source>
        <dbReference type="Proteomes" id="UP000294933"/>
    </source>
</evidence>
<dbReference type="Pfam" id="PF12937">
    <property type="entry name" value="F-box-like"/>
    <property type="match status" value="1"/>
</dbReference>
<dbReference type="STRING" id="50990.A0A4Y7QIK4"/>
<dbReference type="Proteomes" id="UP000294933">
    <property type="component" value="Unassembled WGS sequence"/>
</dbReference>
<reference evidence="2 3" key="1">
    <citation type="submission" date="2018-06" db="EMBL/GenBank/DDBJ databases">
        <title>A transcriptomic atlas of mushroom development highlights an independent origin of complex multicellularity.</title>
        <authorList>
            <consortium name="DOE Joint Genome Institute"/>
            <person name="Krizsan K."/>
            <person name="Almasi E."/>
            <person name="Merenyi Z."/>
            <person name="Sahu N."/>
            <person name="Viragh M."/>
            <person name="Koszo T."/>
            <person name="Mondo S."/>
            <person name="Kiss B."/>
            <person name="Balint B."/>
            <person name="Kues U."/>
            <person name="Barry K."/>
            <person name="Hegedus J.C."/>
            <person name="Henrissat B."/>
            <person name="Johnson J."/>
            <person name="Lipzen A."/>
            <person name="Ohm R."/>
            <person name="Nagy I."/>
            <person name="Pangilinan J."/>
            <person name="Yan J."/>
            <person name="Xiong Y."/>
            <person name="Grigoriev I.V."/>
            <person name="Hibbett D.S."/>
            <person name="Nagy L.G."/>
        </authorList>
    </citation>
    <scope>NUCLEOTIDE SEQUENCE [LARGE SCALE GENOMIC DNA]</scope>
    <source>
        <strain evidence="2 3">SZMC22713</strain>
    </source>
</reference>
<accession>A0A4Y7QIK4</accession>
<dbReference type="PROSITE" id="PS50181">
    <property type="entry name" value="FBOX"/>
    <property type="match status" value="1"/>
</dbReference>
<dbReference type="VEuPathDB" id="FungiDB:BD410DRAFT_783271"/>
<name>A0A4Y7QIK4_9AGAM</name>
<dbReference type="EMBL" id="ML170160">
    <property type="protein sequence ID" value="TDL27091.1"/>
    <property type="molecule type" value="Genomic_DNA"/>
</dbReference>